<keyword evidence="3" id="KW-1185">Reference proteome</keyword>
<dbReference type="AlphaFoldDB" id="A0A9W9YV03"/>
<feature type="compositionally biased region" description="Basic residues" evidence="1">
    <location>
        <begin position="16"/>
        <end position="27"/>
    </location>
</feature>
<proteinExistence type="predicted"/>
<reference evidence="2" key="1">
    <citation type="submission" date="2023-01" db="EMBL/GenBank/DDBJ databases">
        <title>Genome assembly of the deep-sea coral Lophelia pertusa.</title>
        <authorList>
            <person name="Herrera S."/>
            <person name="Cordes E."/>
        </authorList>
    </citation>
    <scope>NUCLEOTIDE SEQUENCE</scope>
    <source>
        <strain evidence="2">USNM1676648</strain>
        <tissue evidence="2">Polyp</tissue>
    </source>
</reference>
<evidence type="ECO:0000313" key="3">
    <source>
        <dbReference type="Proteomes" id="UP001163046"/>
    </source>
</evidence>
<dbReference type="EMBL" id="MU827303">
    <property type="protein sequence ID" value="KAJ7365348.1"/>
    <property type="molecule type" value="Genomic_DNA"/>
</dbReference>
<dbReference type="Proteomes" id="UP001163046">
    <property type="component" value="Unassembled WGS sequence"/>
</dbReference>
<evidence type="ECO:0000313" key="2">
    <source>
        <dbReference type="EMBL" id="KAJ7365348.1"/>
    </source>
</evidence>
<evidence type="ECO:0000256" key="1">
    <source>
        <dbReference type="SAM" id="MobiDB-lite"/>
    </source>
</evidence>
<protein>
    <submittedName>
        <fullName evidence="2">Transcriptional adapter 2-beta</fullName>
    </submittedName>
</protein>
<sequence>MPRFQSGQEYDEQRLRRERRKENKRKMVGGTQPRRTNVSMGKKNESSSEDKDEKDGSLSSPSFADQMKNCATYKLLSPVERQLCASIHMNRDFISQQRQSY</sequence>
<comment type="caution">
    <text evidence="2">The sequence shown here is derived from an EMBL/GenBank/DDBJ whole genome shotgun (WGS) entry which is preliminary data.</text>
</comment>
<name>A0A9W9YV03_9CNID</name>
<feature type="compositionally biased region" description="Basic and acidic residues" evidence="1">
    <location>
        <begin position="42"/>
        <end position="56"/>
    </location>
</feature>
<gene>
    <name evidence="2" type="primary">TADA2B_1</name>
    <name evidence="2" type="ORF">OS493_005454</name>
</gene>
<accession>A0A9W9YV03</accession>
<feature type="region of interest" description="Disordered" evidence="1">
    <location>
        <begin position="1"/>
        <end position="65"/>
    </location>
</feature>
<organism evidence="2 3">
    <name type="scientific">Desmophyllum pertusum</name>
    <dbReference type="NCBI Taxonomy" id="174260"/>
    <lineage>
        <taxon>Eukaryota</taxon>
        <taxon>Metazoa</taxon>
        <taxon>Cnidaria</taxon>
        <taxon>Anthozoa</taxon>
        <taxon>Hexacorallia</taxon>
        <taxon>Scleractinia</taxon>
        <taxon>Caryophylliina</taxon>
        <taxon>Caryophylliidae</taxon>
        <taxon>Desmophyllum</taxon>
    </lineage>
</organism>